<dbReference type="InterPro" id="IPR018269">
    <property type="entry name" value="Ribosomal_uS13_CS"/>
</dbReference>
<dbReference type="NCBIfam" id="TIGR03631">
    <property type="entry name" value="uS13_bact"/>
    <property type="match status" value="1"/>
</dbReference>
<organism evidence="10 11">
    <name type="scientific">candidate division WWE3 bacterium</name>
    <dbReference type="NCBI Taxonomy" id="2053526"/>
    <lineage>
        <taxon>Bacteria</taxon>
        <taxon>Katanobacteria</taxon>
    </lineage>
</organism>
<protein>
    <recommendedName>
        <fullName evidence="6 7">Small ribosomal subunit protein uS13</fullName>
    </recommendedName>
</protein>
<dbReference type="GO" id="GO:0000049">
    <property type="term" value="F:tRNA binding"/>
    <property type="evidence" value="ECO:0007669"/>
    <property type="project" value="UniProtKB-UniRule"/>
</dbReference>
<keyword evidence="7" id="KW-0820">tRNA-binding</keyword>
<dbReference type="InterPro" id="IPR010979">
    <property type="entry name" value="Ribosomal_uS13-like_H2TH"/>
</dbReference>
<dbReference type="FunFam" id="1.10.8.50:FF:000001">
    <property type="entry name" value="30S ribosomal protein S13"/>
    <property type="match status" value="1"/>
</dbReference>
<comment type="similarity">
    <text evidence="1 7 8">Belongs to the universal ribosomal protein uS13 family.</text>
</comment>
<dbReference type="GO" id="GO:0015935">
    <property type="term" value="C:small ribosomal subunit"/>
    <property type="evidence" value="ECO:0007669"/>
    <property type="project" value="TreeGrafter"/>
</dbReference>
<dbReference type="AlphaFoldDB" id="A0A7X9DKT4"/>
<proteinExistence type="inferred from homology"/>
<evidence type="ECO:0000256" key="8">
    <source>
        <dbReference type="RuleBase" id="RU003830"/>
    </source>
</evidence>
<comment type="subunit">
    <text evidence="7">Part of the 30S ribosomal subunit. Forms a loose heterodimer with protein S19. Forms two bridges to the 50S subunit in the 70S ribosome.</text>
</comment>
<dbReference type="PROSITE" id="PS50159">
    <property type="entry name" value="RIBOSOMAL_S13_2"/>
    <property type="match status" value="1"/>
</dbReference>
<dbReference type="SUPFAM" id="SSF46946">
    <property type="entry name" value="S13-like H2TH domain"/>
    <property type="match status" value="1"/>
</dbReference>
<evidence type="ECO:0000256" key="6">
    <source>
        <dbReference type="ARBA" id="ARBA00035166"/>
    </source>
</evidence>
<evidence type="ECO:0000256" key="7">
    <source>
        <dbReference type="HAMAP-Rule" id="MF_01315"/>
    </source>
</evidence>
<keyword evidence="3 7" id="KW-0694">RNA-binding</keyword>
<dbReference type="InterPro" id="IPR019980">
    <property type="entry name" value="Ribosomal_uS13_bac-type"/>
</dbReference>
<sequence length="128" mass="14260">MARVSGIDLPNNKRIETALTYLYGIGDTTAKKILTEAKVDSNKRAKDLTDAELASIQSTLVAMEIPVEGELRRIVSSNIRRLQEIGSYRGTRHKIGLPVRGQRTRSNSRTRKGKRKTVGGQKKKLAKK</sequence>
<dbReference type="PANTHER" id="PTHR10871">
    <property type="entry name" value="30S RIBOSOMAL PROTEIN S13/40S RIBOSOMAL PROTEIN S18"/>
    <property type="match status" value="1"/>
</dbReference>
<name>A0A7X9DKT4_UNCKA</name>
<dbReference type="Proteomes" id="UP000526033">
    <property type="component" value="Unassembled WGS sequence"/>
</dbReference>
<dbReference type="InterPro" id="IPR001892">
    <property type="entry name" value="Ribosomal_uS13"/>
</dbReference>
<keyword evidence="4 7" id="KW-0689">Ribosomal protein</keyword>
<evidence type="ECO:0000256" key="1">
    <source>
        <dbReference type="ARBA" id="ARBA00008080"/>
    </source>
</evidence>
<feature type="compositionally biased region" description="Basic residues" evidence="9">
    <location>
        <begin position="102"/>
        <end position="128"/>
    </location>
</feature>
<dbReference type="EMBL" id="JAAZNL010000020">
    <property type="protein sequence ID" value="NMB69942.1"/>
    <property type="molecule type" value="Genomic_DNA"/>
</dbReference>
<accession>A0A7X9DKT4</accession>
<dbReference type="Gene3D" id="1.10.8.50">
    <property type="match status" value="1"/>
</dbReference>
<dbReference type="PANTHER" id="PTHR10871:SF1">
    <property type="entry name" value="SMALL RIBOSOMAL SUBUNIT PROTEIN US13M"/>
    <property type="match status" value="1"/>
</dbReference>
<evidence type="ECO:0000256" key="4">
    <source>
        <dbReference type="ARBA" id="ARBA00022980"/>
    </source>
</evidence>
<gene>
    <name evidence="7 10" type="primary">rpsM</name>
    <name evidence="10" type="ORF">GYA27_01960</name>
</gene>
<dbReference type="PIRSF" id="PIRSF002134">
    <property type="entry name" value="Ribosomal_S13"/>
    <property type="match status" value="1"/>
</dbReference>
<dbReference type="InterPro" id="IPR027437">
    <property type="entry name" value="Rbsml_uS13_C"/>
</dbReference>
<dbReference type="PROSITE" id="PS00646">
    <property type="entry name" value="RIBOSOMAL_S13_1"/>
    <property type="match status" value="1"/>
</dbReference>
<dbReference type="GO" id="GO:0003735">
    <property type="term" value="F:structural constituent of ribosome"/>
    <property type="evidence" value="ECO:0007669"/>
    <property type="project" value="InterPro"/>
</dbReference>
<dbReference type="Pfam" id="PF00416">
    <property type="entry name" value="Ribosomal_S13"/>
    <property type="match status" value="1"/>
</dbReference>
<comment type="caution">
    <text evidence="10">The sequence shown here is derived from an EMBL/GenBank/DDBJ whole genome shotgun (WGS) entry which is preliminary data.</text>
</comment>
<evidence type="ECO:0000256" key="5">
    <source>
        <dbReference type="ARBA" id="ARBA00023274"/>
    </source>
</evidence>
<evidence type="ECO:0000256" key="2">
    <source>
        <dbReference type="ARBA" id="ARBA00022730"/>
    </source>
</evidence>
<evidence type="ECO:0000256" key="9">
    <source>
        <dbReference type="SAM" id="MobiDB-lite"/>
    </source>
</evidence>
<reference evidence="10 11" key="1">
    <citation type="journal article" date="2020" name="Biotechnol. Biofuels">
        <title>New insights from the biogas microbiome by comprehensive genome-resolved metagenomics of nearly 1600 species originating from multiple anaerobic digesters.</title>
        <authorList>
            <person name="Campanaro S."/>
            <person name="Treu L."/>
            <person name="Rodriguez-R L.M."/>
            <person name="Kovalovszki A."/>
            <person name="Ziels R.M."/>
            <person name="Maus I."/>
            <person name="Zhu X."/>
            <person name="Kougias P.G."/>
            <person name="Basile A."/>
            <person name="Luo G."/>
            <person name="Schluter A."/>
            <person name="Konstantinidis K.T."/>
            <person name="Angelidaki I."/>
        </authorList>
    </citation>
    <scope>NUCLEOTIDE SEQUENCE [LARGE SCALE GENOMIC DNA]</scope>
    <source>
        <strain evidence="10">AS27yjCOA_165</strain>
    </source>
</reference>
<dbReference type="HAMAP" id="MF_01315">
    <property type="entry name" value="Ribosomal_uS13"/>
    <property type="match status" value="1"/>
</dbReference>
<dbReference type="GO" id="GO:0006412">
    <property type="term" value="P:translation"/>
    <property type="evidence" value="ECO:0007669"/>
    <property type="project" value="UniProtKB-UniRule"/>
</dbReference>
<dbReference type="GO" id="GO:0005829">
    <property type="term" value="C:cytosol"/>
    <property type="evidence" value="ECO:0007669"/>
    <property type="project" value="TreeGrafter"/>
</dbReference>
<dbReference type="Gene3D" id="4.10.910.10">
    <property type="entry name" value="30s ribosomal protein s13, domain 2"/>
    <property type="match status" value="1"/>
</dbReference>
<evidence type="ECO:0000313" key="10">
    <source>
        <dbReference type="EMBL" id="NMB69942.1"/>
    </source>
</evidence>
<evidence type="ECO:0000256" key="3">
    <source>
        <dbReference type="ARBA" id="ARBA00022884"/>
    </source>
</evidence>
<evidence type="ECO:0000313" key="11">
    <source>
        <dbReference type="Proteomes" id="UP000526033"/>
    </source>
</evidence>
<dbReference type="GO" id="GO:0019843">
    <property type="term" value="F:rRNA binding"/>
    <property type="evidence" value="ECO:0007669"/>
    <property type="project" value="UniProtKB-UniRule"/>
</dbReference>
<keyword evidence="5 7" id="KW-0687">Ribonucleoprotein</keyword>
<feature type="region of interest" description="Disordered" evidence="9">
    <location>
        <begin position="95"/>
        <end position="128"/>
    </location>
</feature>
<comment type="function">
    <text evidence="7">Located at the top of the head of the 30S subunit, it contacts several helices of the 16S rRNA. In the 70S ribosome it contacts the 23S rRNA (bridge B1a) and protein L5 of the 50S subunit (bridge B1b), connecting the 2 subunits; these bridges are implicated in subunit movement. Contacts the tRNAs in the A and P-sites.</text>
</comment>
<keyword evidence="2 7" id="KW-0699">rRNA-binding</keyword>